<dbReference type="VEuPathDB" id="FungiDB:PAAG_01164"/>
<gene>
    <name evidence="2" type="ORF">PAAG_01164</name>
</gene>
<feature type="compositionally biased region" description="Basic residues" evidence="1">
    <location>
        <begin position="64"/>
        <end position="73"/>
    </location>
</feature>
<organism evidence="2 3">
    <name type="scientific">Paracoccidioides lutzii (strain ATCC MYA-826 / Pb01)</name>
    <name type="common">Paracoccidioides brasiliensis</name>
    <dbReference type="NCBI Taxonomy" id="502779"/>
    <lineage>
        <taxon>Eukaryota</taxon>
        <taxon>Fungi</taxon>
        <taxon>Dikarya</taxon>
        <taxon>Ascomycota</taxon>
        <taxon>Pezizomycotina</taxon>
        <taxon>Eurotiomycetes</taxon>
        <taxon>Eurotiomycetidae</taxon>
        <taxon>Onygenales</taxon>
        <taxon>Ajellomycetaceae</taxon>
        <taxon>Paracoccidioides</taxon>
    </lineage>
</organism>
<evidence type="ECO:0000313" key="2">
    <source>
        <dbReference type="EMBL" id="EEH38243.2"/>
    </source>
</evidence>
<dbReference type="KEGG" id="pbl:PAAG_01164"/>
<accession>C1GRL9</accession>
<sequence>MQAHRCTLQGELLWGCGGFRLIKRDRLSVDFEIRATRDDTGRKPNSKLNSHCLRTLGGKEKKEEKKKRRRKKSKGGEKKKVNRFGTSGEGRSLRKSLARHHCLDGYLWIQGPLVESYDCLLGNKGKRHQVLKHVSARSTWYLERYRYLRMPHDLVAEAMSIACNYEEETFLVSRDNTDVTTNTDKLLEIQLRSGEPTGQEKAQRKPTVASKYASKYGKNLSFSITLWRSQDNQKNRTIGVLDMLVRQLEYLPIELKYKVERNRHASRDEPVP</sequence>
<name>C1GRL9_PARBA</name>
<keyword evidence="3" id="KW-1185">Reference proteome</keyword>
<dbReference type="HOGENOM" id="CLU_1023428_0_0_1"/>
<dbReference type="OrthoDB" id="10522241at2759"/>
<dbReference type="EMBL" id="KN293993">
    <property type="protein sequence ID" value="EEH38243.2"/>
    <property type="molecule type" value="Genomic_DNA"/>
</dbReference>
<dbReference type="GeneID" id="9100191"/>
<proteinExistence type="predicted"/>
<dbReference type="RefSeq" id="XP_002797305.2">
    <property type="nucleotide sequence ID" value="XM_002797259.2"/>
</dbReference>
<dbReference type="AlphaFoldDB" id="C1GRL9"/>
<evidence type="ECO:0000313" key="3">
    <source>
        <dbReference type="Proteomes" id="UP000002059"/>
    </source>
</evidence>
<protein>
    <submittedName>
        <fullName evidence="2">Uncharacterized protein</fullName>
    </submittedName>
</protein>
<reference evidence="2 3" key="1">
    <citation type="journal article" date="2011" name="PLoS Genet.">
        <title>Comparative genomic analysis of human fungal pathogens causing paracoccidioidomycosis.</title>
        <authorList>
            <person name="Desjardins C.A."/>
            <person name="Champion M.D."/>
            <person name="Holder J.W."/>
            <person name="Muszewska A."/>
            <person name="Goldberg J."/>
            <person name="Bailao A.M."/>
            <person name="Brigido M.M."/>
            <person name="Ferreira M.E."/>
            <person name="Garcia A.M."/>
            <person name="Grynberg M."/>
            <person name="Gujja S."/>
            <person name="Heiman D.I."/>
            <person name="Henn M.R."/>
            <person name="Kodira C.D."/>
            <person name="Leon-Narvaez H."/>
            <person name="Longo L.V."/>
            <person name="Ma L.J."/>
            <person name="Malavazi I."/>
            <person name="Matsuo A.L."/>
            <person name="Morais F.V."/>
            <person name="Pereira M."/>
            <person name="Rodriguez-Brito S."/>
            <person name="Sakthikumar S."/>
            <person name="Salem-Izacc S.M."/>
            <person name="Sykes S.M."/>
            <person name="Teixeira M.M."/>
            <person name="Vallejo M.C."/>
            <person name="Walter M.E."/>
            <person name="Yandava C."/>
            <person name="Young S."/>
            <person name="Zeng Q."/>
            <person name="Zucker J."/>
            <person name="Felipe M.S."/>
            <person name="Goldman G.H."/>
            <person name="Haas B.J."/>
            <person name="McEwen J.G."/>
            <person name="Nino-Vega G."/>
            <person name="Puccia R."/>
            <person name="San-Blas G."/>
            <person name="Soares C.M."/>
            <person name="Birren B.W."/>
            <person name="Cuomo C.A."/>
        </authorList>
    </citation>
    <scope>NUCLEOTIDE SEQUENCE [LARGE SCALE GENOMIC DNA]</scope>
    <source>
        <strain evidence="3">ATCC MYA-826 / Pb01</strain>
    </source>
</reference>
<evidence type="ECO:0000256" key="1">
    <source>
        <dbReference type="SAM" id="MobiDB-lite"/>
    </source>
</evidence>
<dbReference type="Proteomes" id="UP000002059">
    <property type="component" value="Partially assembled WGS sequence"/>
</dbReference>
<feature type="region of interest" description="Disordered" evidence="1">
    <location>
        <begin position="57"/>
        <end position="90"/>
    </location>
</feature>